<dbReference type="AlphaFoldDB" id="A0A165MHL6"/>
<feature type="domain" description="BTB" evidence="1">
    <location>
        <begin position="21"/>
        <end position="97"/>
    </location>
</feature>
<dbReference type="CDD" id="cd18186">
    <property type="entry name" value="BTB_POZ_ZBTB_KLHL-like"/>
    <property type="match status" value="1"/>
</dbReference>
<reference evidence="2 3" key="1">
    <citation type="journal article" date="2016" name="Mol. Biol. Evol.">
        <title>Comparative Genomics of Early-Diverging Mushroom-Forming Fungi Provides Insights into the Origins of Lignocellulose Decay Capabilities.</title>
        <authorList>
            <person name="Nagy L.G."/>
            <person name="Riley R."/>
            <person name="Tritt A."/>
            <person name="Adam C."/>
            <person name="Daum C."/>
            <person name="Floudas D."/>
            <person name="Sun H."/>
            <person name="Yadav J.S."/>
            <person name="Pangilinan J."/>
            <person name="Larsson K.H."/>
            <person name="Matsuura K."/>
            <person name="Barry K."/>
            <person name="Labutti K."/>
            <person name="Kuo R."/>
            <person name="Ohm R.A."/>
            <person name="Bhattacharya S.S."/>
            <person name="Shirouzu T."/>
            <person name="Yoshinaga Y."/>
            <person name="Martin F.M."/>
            <person name="Grigoriev I.V."/>
            <person name="Hibbett D.S."/>
        </authorList>
    </citation>
    <scope>NUCLEOTIDE SEQUENCE [LARGE SCALE GENOMIC DNA]</scope>
    <source>
        <strain evidence="2 3">L-15889</strain>
    </source>
</reference>
<protein>
    <recommendedName>
        <fullName evidence="1">BTB domain-containing protein</fullName>
    </recommendedName>
</protein>
<dbReference type="STRING" id="1314783.A0A165MHL6"/>
<dbReference type="PROSITE" id="PS50097">
    <property type="entry name" value="BTB"/>
    <property type="match status" value="1"/>
</dbReference>
<accession>A0A165MHL6</accession>
<name>A0A165MHL6_9APHY</name>
<dbReference type="SMART" id="SM00225">
    <property type="entry name" value="BTB"/>
    <property type="match status" value="2"/>
</dbReference>
<evidence type="ECO:0000313" key="2">
    <source>
        <dbReference type="EMBL" id="KZT65693.1"/>
    </source>
</evidence>
<dbReference type="InterPro" id="IPR000210">
    <property type="entry name" value="BTB/POZ_dom"/>
</dbReference>
<dbReference type="Gene3D" id="3.30.710.10">
    <property type="entry name" value="Potassium Channel Kv1.1, Chain A"/>
    <property type="match status" value="1"/>
</dbReference>
<proteinExistence type="predicted"/>
<keyword evidence="3" id="KW-1185">Reference proteome</keyword>
<evidence type="ECO:0000313" key="3">
    <source>
        <dbReference type="Proteomes" id="UP000076727"/>
    </source>
</evidence>
<organism evidence="2 3">
    <name type="scientific">Daedalea quercina L-15889</name>
    <dbReference type="NCBI Taxonomy" id="1314783"/>
    <lineage>
        <taxon>Eukaryota</taxon>
        <taxon>Fungi</taxon>
        <taxon>Dikarya</taxon>
        <taxon>Basidiomycota</taxon>
        <taxon>Agaricomycotina</taxon>
        <taxon>Agaricomycetes</taxon>
        <taxon>Polyporales</taxon>
        <taxon>Fomitopsis</taxon>
    </lineage>
</organism>
<dbReference type="Proteomes" id="UP000076727">
    <property type="component" value="Unassembled WGS sequence"/>
</dbReference>
<sequence>MALSTADTPRYASPPFDDPHADLILRSSDRVDFRVLRGILRLASPFFASMFEIGQTCASDVSDELRDGCPVIPVPEDSHTLDSLLRIIYPRKDPFLDDPSKVNSVMAAALKYEMEKAIASTTATLLSFVPEQALRIWAIAVRHGLEVEARAAADEMLGQNVPILDASFPPEMQDVHAGAYYRLLQYQRSGGKVQSNFEFCFPPPPAPGSPSIPETSAAPGPAVVVGGCSRVRIPADIICRSSDGKDFLVHKAFLAYSSAVIAALIASLPAARSAGAIPGTASTEADALPILTFEEDSTTLEALLNLSYPVGAGYKPEHTFLTLKSRGDVVRRYKMDDAFEVFQQQWTQFVASDPLRAYFLAVRQQVPEEARKAAMRLLDRSMEDYYVAAMESSPASAYRSALLYYRASKAAAREVAEVARSCRVLPGADSGGFVDFMVLFPLRSTLCNGIAGSGHKRPSKCSGLRRSEAVAVGECNFKSVTQTFSNDPAEDWTAVCKHCAPLGRAIASVLECLQCPSGALSTTLESLKEASSVAHHHHQIPGPGACLRCSPVNDQDLPALEKLYSALYDIITHKLNQSMSVYLVA</sequence>
<evidence type="ECO:0000259" key="1">
    <source>
        <dbReference type="PROSITE" id="PS50097"/>
    </source>
</evidence>
<gene>
    <name evidence="2" type="ORF">DAEQUDRAFT_513737</name>
</gene>
<dbReference type="OrthoDB" id="3164835at2759"/>
<dbReference type="EMBL" id="KV429101">
    <property type="protein sequence ID" value="KZT65693.1"/>
    <property type="molecule type" value="Genomic_DNA"/>
</dbReference>
<dbReference type="Pfam" id="PF00651">
    <property type="entry name" value="BTB"/>
    <property type="match status" value="1"/>
</dbReference>
<dbReference type="InterPro" id="IPR011333">
    <property type="entry name" value="SKP1/BTB/POZ_sf"/>
</dbReference>